<name>A0A382UMX9_9ZZZZ</name>
<protein>
    <submittedName>
        <fullName evidence="2">Uncharacterized protein</fullName>
    </submittedName>
</protein>
<feature type="transmembrane region" description="Helical" evidence="1">
    <location>
        <begin position="187"/>
        <end position="205"/>
    </location>
</feature>
<feature type="transmembrane region" description="Helical" evidence="1">
    <location>
        <begin position="28"/>
        <end position="51"/>
    </location>
</feature>
<evidence type="ECO:0000313" key="2">
    <source>
        <dbReference type="EMBL" id="SVD35623.1"/>
    </source>
</evidence>
<feature type="non-terminal residue" evidence="2">
    <location>
        <position position="1"/>
    </location>
</feature>
<organism evidence="2">
    <name type="scientific">marine metagenome</name>
    <dbReference type="NCBI Taxonomy" id="408172"/>
    <lineage>
        <taxon>unclassified sequences</taxon>
        <taxon>metagenomes</taxon>
        <taxon>ecological metagenomes</taxon>
    </lineage>
</organism>
<accession>A0A382UMX9</accession>
<keyword evidence="1" id="KW-1133">Transmembrane helix</keyword>
<keyword evidence="1" id="KW-0812">Transmembrane</keyword>
<reference evidence="2" key="1">
    <citation type="submission" date="2018-05" db="EMBL/GenBank/DDBJ databases">
        <authorList>
            <person name="Lanie J.A."/>
            <person name="Ng W.-L."/>
            <person name="Kazmierczak K.M."/>
            <person name="Andrzejewski T.M."/>
            <person name="Davidsen T.M."/>
            <person name="Wayne K.J."/>
            <person name="Tettelin H."/>
            <person name="Glass J.I."/>
            <person name="Rusch D."/>
            <person name="Podicherti R."/>
            <person name="Tsui H.-C.T."/>
            <person name="Winkler M.E."/>
        </authorList>
    </citation>
    <scope>NUCLEOTIDE SEQUENCE</scope>
</reference>
<feature type="transmembrane region" description="Helical" evidence="1">
    <location>
        <begin position="99"/>
        <end position="121"/>
    </location>
</feature>
<gene>
    <name evidence="2" type="ORF">METZ01_LOCUS388477</name>
</gene>
<dbReference type="AlphaFoldDB" id="A0A382UMX9"/>
<keyword evidence="1" id="KW-0472">Membrane</keyword>
<evidence type="ECO:0000256" key="1">
    <source>
        <dbReference type="SAM" id="Phobius"/>
    </source>
</evidence>
<sequence>TEEPVIENSNYSDVDPGGGGTDDNLRNFGGAIAVCALLALFGGQTFAWWGVEMSFDFFGSKIEMGADFGTNEFYTEVGDESNGTAYDDKDMGFDEVDSFFSTLKIMLYALVICGAGLAYMGHSGEKTEWSAKVIAVAALLSVIIMLYVFFSLPKAYDDDSKFFDDNGDDPAYFYEHDEEGVEAKTTFGLGMLLPLVSLGICGYMIKDRGITLEDITG</sequence>
<proteinExistence type="predicted"/>
<feature type="transmembrane region" description="Helical" evidence="1">
    <location>
        <begin position="133"/>
        <end position="152"/>
    </location>
</feature>
<dbReference type="EMBL" id="UINC01145471">
    <property type="protein sequence ID" value="SVD35623.1"/>
    <property type="molecule type" value="Genomic_DNA"/>
</dbReference>